<feature type="binding site" evidence="5">
    <location>
        <position position="328"/>
    </location>
    <ligand>
        <name>S-adenosyl-L-methionine</name>
        <dbReference type="ChEBI" id="CHEBI:59789"/>
    </ligand>
</feature>
<dbReference type="InterPro" id="IPR049560">
    <property type="entry name" value="MeTrfase_RsmB-F_NOP2_cat"/>
</dbReference>
<dbReference type="EMBL" id="JACEGQ020000005">
    <property type="protein sequence ID" value="KAH8509191.1"/>
    <property type="molecule type" value="Genomic_DNA"/>
</dbReference>
<dbReference type="PROSITE" id="PS50890">
    <property type="entry name" value="PUA"/>
    <property type="match status" value="1"/>
</dbReference>
<sequence>MKKARDLHLLLKTIRRSSTTTTPKMDPSDRYCFSPILRWNPEVENYFIKAYGADHFSIISKALTRPSSYSCVRVNTLKSTSDAVIEKLLEIIKEKGFDGDCHGKEGSGPNENVGSPLEESLKNGPIVKCQIPGLEYVLFVKGSGPHMIDYGYVPGAPPKEVIVSRKCAEAVLRGAQVFVPGVMACSAHVEKGDTVAVSAATEQCNPNGGWAIGITRGTVLQGLQTDPYYFERNGLYIGQGTATMSRAGLFRASKGIAVDMNNRVFRLPSFYDVLEGEIFLQNLPSIVTAHALDPQKGERILDMCAAPGGKTTAIAILMKDEGELVALDRSHNKDIQKLAAEMSLTCITTYKLDVLKAIRQRNEADDINTNQSSNSLRFHEEKASSSTAEGFNLDKTCEDNGLQILLFFIDVIHLFIETSSKLIKNKSKERYLS</sequence>
<dbReference type="PANTHER" id="PTHR22807">
    <property type="entry name" value="NOP2 YEAST -RELATED NOL1/NOP2/FMU SUN DOMAIN-CONTAINING"/>
    <property type="match status" value="1"/>
</dbReference>
<name>A0A8T2YVY4_POPDE</name>
<evidence type="ECO:0000256" key="3">
    <source>
        <dbReference type="ARBA" id="ARBA00022691"/>
    </source>
</evidence>
<dbReference type="SUPFAM" id="SSF53335">
    <property type="entry name" value="S-adenosyl-L-methionine-dependent methyltransferases"/>
    <property type="match status" value="1"/>
</dbReference>
<accession>A0A8T2YVY4</accession>
<dbReference type="PROSITE" id="PS51686">
    <property type="entry name" value="SAM_MT_RSMB_NOP"/>
    <property type="match status" value="1"/>
</dbReference>
<gene>
    <name evidence="7" type="ORF">H0E87_011091</name>
</gene>
<evidence type="ECO:0000313" key="8">
    <source>
        <dbReference type="Proteomes" id="UP000807159"/>
    </source>
</evidence>
<feature type="binding site" evidence="5">
    <location>
        <position position="394"/>
    </location>
    <ligand>
        <name>S-adenosyl-L-methionine</name>
        <dbReference type="ChEBI" id="CHEBI:59789"/>
    </ligand>
</feature>
<comment type="caution">
    <text evidence="7">The sequence shown here is derived from an EMBL/GenBank/DDBJ whole genome shotgun (WGS) entry which is preliminary data.</text>
</comment>
<keyword evidence="2 5" id="KW-0808">Transferase</keyword>
<feature type="binding site" evidence="5">
    <location>
        <begin position="304"/>
        <end position="310"/>
    </location>
    <ligand>
        <name>S-adenosyl-L-methionine</name>
        <dbReference type="ChEBI" id="CHEBI:59789"/>
    </ligand>
</feature>
<keyword evidence="8" id="KW-1185">Reference proteome</keyword>
<dbReference type="AlphaFoldDB" id="A0A8T2YVY4"/>
<dbReference type="InterPro" id="IPR001678">
    <property type="entry name" value="MeTrfase_RsmB-F_NOP2_dom"/>
</dbReference>
<dbReference type="SUPFAM" id="SSF88697">
    <property type="entry name" value="PUA domain-like"/>
    <property type="match status" value="1"/>
</dbReference>
<feature type="binding site" evidence="5">
    <location>
        <position position="353"/>
    </location>
    <ligand>
        <name>S-adenosyl-L-methionine</name>
        <dbReference type="ChEBI" id="CHEBI:59789"/>
    </ligand>
</feature>
<dbReference type="Proteomes" id="UP000807159">
    <property type="component" value="Chromosome 5"/>
</dbReference>
<evidence type="ECO:0000259" key="6">
    <source>
        <dbReference type="PROSITE" id="PS51686"/>
    </source>
</evidence>
<evidence type="ECO:0000256" key="1">
    <source>
        <dbReference type="ARBA" id="ARBA00022603"/>
    </source>
</evidence>
<evidence type="ECO:0000313" key="7">
    <source>
        <dbReference type="EMBL" id="KAH8509191.1"/>
    </source>
</evidence>
<dbReference type="GO" id="GO:0008173">
    <property type="term" value="F:RNA methyltransferase activity"/>
    <property type="evidence" value="ECO:0007669"/>
    <property type="project" value="InterPro"/>
</dbReference>
<dbReference type="GO" id="GO:0003723">
    <property type="term" value="F:RNA binding"/>
    <property type="evidence" value="ECO:0007669"/>
    <property type="project" value="UniProtKB-UniRule"/>
</dbReference>
<dbReference type="InterPro" id="IPR015947">
    <property type="entry name" value="PUA-like_sf"/>
</dbReference>
<evidence type="ECO:0000256" key="5">
    <source>
        <dbReference type="PROSITE-ProRule" id="PRU01023"/>
    </source>
</evidence>
<evidence type="ECO:0000256" key="4">
    <source>
        <dbReference type="ARBA" id="ARBA00022884"/>
    </source>
</evidence>
<dbReference type="CDD" id="cd21150">
    <property type="entry name" value="PUA_NSun6-like"/>
    <property type="match status" value="1"/>
</dbReference>
<comment type="similarity">
    <text evidence="5">Belongs to the class I-like SAM-binding methyltransferase superfamily. RsmB/NOP family.</text>
</comment>
<dbReference type="InterPro" id="IPR002478">
    <property type="entry name" value="PUA"/>
</dbReference>
<organism evidence="7 8">
    <name type="scientific">Populus deltoides</name>
    <name type="common">Eastern poplar</name>
    <name type="synonym">Eastern cottonwood</name>
    <dbReference type="NCBI Taxonomy" id="3696"/>
    <lineage>
        <taxon>Eukaryota</taxon>
        <taxon>Viridiplantae</taxon>
        <taxon>Streptophyta</taxon>
        <taxon>Embryophyta</taxon>
        <taxon>Tracheophyta</taxon>
        <taxon>Spermatophyta</taxon>
        <taxon>Magnoliopsida</taxon>
        <taxon>eudicotyledons</taxon>
        <taxon>Gunneridae</taxon>
        <taxon>Pentapetalae</taxon>
        <taxon>rosids</taxon>
        <taxon>fabids</taxon>
        <taxon>Malpighiales</taxon>
        <taxon>Salicaceae</taxon>
        <taxon>Saliceae</taxon>
        <taxon>Populus</taxon>
    </lineage>
</organism>
<reference evidence="7" key="1">
    <citation type="journal article" date="2021" name="J. Hered.">
        <title>Genome Assembly of Salicaceae Populus deltoides (Eastern Cottonwood) I-69 Based on Nanopore Sequencing and Hi-C Technologies.</title>
        <authorList>
            <person name="Bai S."/>
            <person name="Wu H."/>
            <person name="Zhang J."/>
            <person name="Pan Z."/>
            <person name="Zhao W."/>
            <person name="Li Z."/>
            <person name="Tong C."/>
        </authorList>
    </citation>
    <scope>NUCLEOTIDE SEQUENCE</scope>
    <source>
        <tissue evidence="7">Leaf</tissue>
    </source>
</reference>
<dbReference type="Gene3D" id="3.40.50.150">
    <property type="entry name" value="Vaccinia Virus protein VP39"/>
    <property type="match status" value="1"/>
</dbReference>
<evidence type="ECO:0000256" key="2">
    <source>
        <dbReference type="ARBA" id="ARBA00022679"/>
    </source>
</evidence>
<dbReference type="InterPro" id="IPR029063">
    <property type="entry name" value="SAM-dependent_MTases_sf"/>
</dbReference>
<keyword evidence="1 5" id="KW-0489">Methyltransferase</keyword>
<comment type="caution">
    <text evidence="5">Lacks conserved residue(s) required for the propagation of feature annotation.</text>
</comment>
<dbReference type="Pfam" id="PF01472">
    <property type="entry name" value="PUA"/>
    <property type="match status" value="1"/>
</dbReference>
<dbReference type="InterPro" id="IPR023267">
    <property type="entry name" value="RCMT"/>
</dbReference>
<feature type="domain" description="SAM-dependent MTase RsmB/NOP-type" evidence="6">
    <location>
        <begin position="211"/>
        <end position="433"/>
    </location>
</feature>
<dbReference type="InterPro" id="IPR036974">
    <property type="entry name" value="PUA_sf"/>
</dbReference>
<proteinExistence type="inferred from homology"/>
<dbReference type="Pfam" id="PF01189">
    <property type="entry name" value="Methyltr_RsmB-F"/>
    <property type="match status" value="1"/>
</dbReference>
<keyword evidence="4 5" id="KW-0694">RNA-binding</keyword>
<dbReference type="Gene3D" id="2.30.130.10">
    <property type="entry name" value="PUA domain"/>
    <property type="match status" value="1"/>
</dbReference>
<protein>
    <recommendedName>
        <fullName evidence="6">SAM-dependent MTase RsmB/NOP-type domain-containing protein</fullName>
    </recommendedName>
</protein>
<dbReference type="PANTHER" id="PTHR22807:SF34">
    <property type="entry name" value="TRNA (CYTOSINE(72)-C(5))-METHYLTRANSFERASE NSUN6"/>
    <property type="match status" value="1"/>
</dbReference>
<dbReference type="GO" id="GO:0001510">
    <property type="term" value="P:RNA methylation"/>
    <property type="evidence" value="ECO:0007669"/>
    <property type="project" value="InterPro"/>
</dbReference>
<keyword evidence="3 5" id="KW-0949">S-adenosyl-L-methionine</keyword>